<feature type="non-terminal residue" evidence="1">
    <location>
        <position position="64"/>
    </location>
</feature>
<evidence type="ECO:0000313" key="1">
    <source>
        <dbReference type="EMBL" id="KAF9443694.1"/>
    </source>
</evidence>
<feature type="non-terminal residue" evidence="1">
    <location>
        <position position="1"/>
    </location>
</feature>
<gene>
    <name evidence="1" type="ORF">P691DRAFT_609362</name>
</gene>
<dbReference type="Proteomes" id="UP000807342">
    <property type="component" value="Unassembled WGS sequence"/>
</dbReference>
<dbReference type="OrthoDB" id="1750432at2759"/>
<dbReference type="EMBL" id="MU151443">
    <property type="protein sequence ID" value="KAF9443694.1"/>
    <property type="molecule type" value="Genomic_DNA"/>
</dbReference>
<proteinExistence type="predicted"/>
<dbReference type="AlphaFoldDB" id="A0A9P6BZJ5"/>
<comment type="caution">
    <text evidence="1">The sequence shown here is derived from an EMBL/GenBank/DDBJ whole genome shotgun (WGS) entry which is preliminary data.</text>
</comment>
<organism evidence="1 2">
    <name type="scientific">Macrolepiota fuliginosa MF-IS2</name>
    <dbReference type="NCBI Taxonomy" id="1400762"/>
    <lineage>
        <taxon>Eukaryota</taxon>
        <taxon>Fungi</taxon>
        <taxon>Dikarya</taxon>
        <taxon>Basidiomycota</taxon>
        <taxon>Agaricomycotina</taxon>
        <taxon>Agaricomycetes</taxon>
        <taxon>Agaricomycetidae</taxon>
        <taxon>Agaricales</taxon>
        <taxon>Agaricineae</taxon>
        <taxon>Agaricaceae</taxon>
        <taxon>Macrolepiota</taxon>
    </lineage>
</organism>
<accession>A0A9P6BZJ5</accession>
<keyword evidence="2" id="KW-1185">Reference proteome</keyword>
<evidence type="ECO:0000313" key="2">
    <source>
        <dbReference type="Proteomes" id="UP000807342"/>
    </source>
</evidence>
<protein>
    <submittedName>
        <fullName evidence="1">Uncharacterized protein</fullName>
    </submittedName>
</protein>
<sequence>LPPLHAINHVIPLLDDSKVYLWHSSKCPEALKPLWRAKWEDYIQTGHWEFQSGTNAVPMIMLKK</sequence>
<reference evidence="1" key="1">
    <citation type="submission" date="2020-11" db="EMBL/GenBank/DDBJ databases">
        <authorList>
            <consortium name="DOE Joint Genome Institute"/>
            <person name="Ahrendt S."/>
            <person name="Riley R."/>
            <person name="Andreopoulos W."/>
            <person name="Labutti K."/>
            <person name="Pangilinan J."/>
            <person name="Ruiz-Duenas F.J."/>
            <person name="Barrasa J.M."/>
            <person name="Sanchez-Garcia M."/>
            <person name="Camarero S."/>
            <person name="Miyauchi S."/>
            <person name="Serrano A."/>
            <person name="Linde D."/>
            <person name="Babiker R."/>
            <person name="Drula E."/>
            <person name="Ayuso-Fernandez I."/>
            <person name="Pacheco R."/>
            <person name="Padilla G."/>
            <person name="Ferreira P."/>
            <person name="Barriuso J."/>
            <person name="Kellner H."/>
            <person name="Castanera R."/>
            <person name="Alfaro M."/>
            <person name="Ramirez L."/>
            <person name="Pisabarro A.G."/>
            <person name="Kuo A."/>
            <person name="Tritt A."/>
            <person name="Lipzen A."/>
            <person name="He G."/>
            <person name="Yan M."/>
            <person name="Ng V."/>
            <person name="Cullen D."/>
            <person name="Martin F."/>
            <person name="Rosso M.-N."/>
            <person name="Henrissat B."/>
            <person name="Hibbett D."/>
            <person name="Martinez A.T."/>
            <person name="Grigoriev I.V."/>
        </authorList>
    </citation>
    <scope>NUCLEOTIDE SEQUENCE</scope>
    <source>
        <strain evidence="1">MF-IS2</strain>
    </source>
</reference>
<name>A0A9P6BZJ5_9AGAR</name>